<keyword evidence="6 8" id="KW-1133">Transmembrane helix</keyword>
<evidence type="ECO:0000256" key="1">
    <source>
        <dbReference type="ARBA" id="ARBA00004651"/>
    </source>
</evidence>
<reference evidence="11" key="1">
    <citation type="journal article" date="2019" name="Int. J. Syst. Evol. Microbiol.">
        <title>The Global Catalogue of Microorganisms (GCM) 10K type strain sequencing project: providing services to taxonomists for standard genome sequencing and annotation.</title>
        <authorList>
            <consortium name="The Broad Institute Genomics Platform"/>
            <consortium name="The Broad Institute Genome Sequencing Center for Infectious Disease"/>
            <person name="Wu L."/>
            <person name="Ma J."/>
        </authorList>
    </citation>
    <scope>NUCLEOTIDE SEQUENCE [LARGE SCALE GENOMIC DNA]</scope>
    <source>
        <strain evidence="11">JCM 18304</strain>
    </source>
</reference>
<keyword evidence="11" id="KW-1185">Reference proteome</keyword>
<evidence type="ECO:0000256" key="4">
    <source>
        <dbReference type="ARBA" id="ARBA00022679"/>
    </source>
</evidence>
<dbReference type="InterPro" id="IPR050297">
    <property type="entry name" value="LipidA_mod_glycosyltrf_83"/>
</dbReference>
<keyword evidence="7 8" id="KW-0472">Membrane</keyword>
<protein>
    <recommendedName>
        <fullName evidence="9">Glycosyltransferase RgtA/B/C/D-like domain-containing protein</fullName>
    </recommendedName>
</protein>
<feature type="transmembrane region" description="Helical" evidence="8">
    <location>
        <begin position="321"/>
        <end position="338"/>
    </location>
</feature>
<organism evidence="10 11">
    <name type="scientific">Rugosimonospora acidiphila</name>
    <dbReference type="NCBI Taxonomy" id="556531"/>
    <lineage>
        <taxon>Bacteria</taxon>
        <taxon>Bacillati</taxon>
        <taxon>Actinomycetota</taxon>
        <taxon>Actinomycetes</taxon>
        <taxon>Micromonosporales</taxon>
        <taxon>Micromonosporaceae</taxon>
        <taxon>Rugosimonospora</taxon>
    </lineage>
</organism>
<evidence type="ECO:0000313" key="11">
    <source>
        <dbReference type="Proteomes" id="UP001501570"/>
    </source>
</evidence>
<feature type="transmembrane region" description="Helical" evidence="8">
    <location>
        <begin position="219"/>
        <end position="241"/>
    </location>
</feature>
<sequence length="549" mass="58679">MPRAHDTSICPIFVSPAAVATVLAVAGIGYRTWLIVAQVPPTDSDEATMGLAALHVIQGRDVPIYMYGQHYMGVLEAYLAVPFVALLGTTTLALRIPELLLYAAFLPLMYRLVTRLYSPWFATFSVGLLAIGSDRVLKDQLIAHGRTAEIKPVAAALLLIAISLASERSRRRTLACLGWGLIAGLMLWVDWLIVPYLATALTVLLIRDRTGRARLGRDWLWLAAGLLAGAVPLIAYNVTAAPGEGSLTVFWHLNQGPSTSLAARLFGGVMLGVPLSTGVCHPSHCTAAERLWGPAFLLLLVLAGSQALIAVRRHRVPTRQWGRLALVTAALFSVAAYSRGSAAAISPIESARYLSCVLVSLPAALWPLWAAARQLVATRRSGSPSGAGPRGLTGTVLALLPLVAFAALSLDAAGALVTRKDAIAAAATRQAALIRSLEATGAPHLYADYWTCNRLAYATRERIACAVLEPTMESGQDKYPPLAAIVHADPHPVYAFPARSVTDNAFVDYLRGNGIQYAVSDVAGYHVYRVPAGAGVPLRRSRSMLVRRP</sequence>
<feature type="domain" description="Glycosyltransferase RgtA/B/C/D-like" evidence="9">
    <location>
        <begin position="77"/>
        <end position="228"/>
    </location>
</feature>
<evidence type="ECO:0000256" key="5">
    <source>
        <dbReference type="ARBA" id="ARBA00022692"/>
    </source>
</evidence>
<feature type="transmembrane region" description="Helical" evidence="8">
    <location>
        <begin position="261"/>
        <end position="279"/>
    </location>
</feature>
<evidence type="ECO:0000256" key="7">
    <source>
        <dbReference type="ARBA" id="ARBA00023136"/>
    </source>
</evidence>
<dbReference type="PANTHER" id="PTHR33908:SF11">
    <property type="entry name" value="MEMBRANE PROTEIN"/>
    <property type="match status" value="1"/>
</dbReference>
<evidence type="ECO:0000259" key="9">
    <source>
        <dbReference type="Pfam" id="PF13231"/>
    </source>
</evidence>
<dbReference type="Proteomes" id="UP001501570">
    <property type="component" value="Unassembled WGS sequence"/>
</dbReference>
<dbReference type="Pfam" id="PF13231">
    <property type="entry name" value="PMT_2"/>
    <property type="match status" value="1"/>
</dbReference>
<keyword evidence="2" id="KW-1003">Cell membrane</keyword>
<name>A0ABP9ST09_9ACTN</name>
<evidence type="ECO:0000313" key="10">
    <source>
        <dbReference type="EMBL" id="GAA5202298.1"/>
    </source>
</evidence>
<feature type="transmembrane region" description="Helical" evidence="8">
    <location>
        <begin position="291"/>
        <end position="309"/>
    </location>
</feature>
<keyword evidence="5 8" id="KW-0812">Transmembrane</keyword>
<dbReference type="PANTHER" id="PTHR33908">
    <property type="entry name" value="MANNOSYLTRANSFERASE YKCB-RELATED"/>
    <property type="match status" value="1"/>
</dbReference>
<evidence type="ECO:0000256" key="6">
    <source>
        <dbReference type="ARBA" id="ARBA00022989"/>
    </source>
</evidence>
<dbReference type="EMBL" id="BAABJQ010000062">
    <property type="protein sequence ID" value="GAA5202298.1"/>
    <property type="molecule type" value="Genomic_DNA"/>
</dbReference>
<keyword evidence="3" id="KW-0328">Glycosyltransferase</keyword>
<evidence type="ECO:0000256" key="3">
    <source>
        <dbReference type="ARBA" id="ARBA00022676"/>
    </source>
</evidence>
<gene>
    <name evidence="10" type="ORF">GCM10023322_84000</name>
</gene>
<comment type="caution">
    <text evidence="10">The sequence shown here is derived from an EMBL/GenBank/DDBJ whole genome shotgun (WGS) entry which is preliminary data.</text>
</comment>
<feature type="transmembrane region" description="Helical" evidence="8">
    <location>
        <begin position="75"/>
        <end position="96"/>
    </location>
</feature>
<feature type="transmembrane region" description="Helical" evidence="8">
    <location>
        <begin position="116"/>
        <end position="137"/>
    </location>
</feature>
<keyword evidence="4" id="KW-0808">Transferase</keyword>
<evidence type="ECO:0000256" key="2">
    <source>
        <dbReference type="ARBA" id="ARBA00022475"/>
    </source>
</evidence>
<accession>A0ABP9ST09</accession>
<comment type="subcellular location">
    <subcellularLocation>
        <location evidence="1">Cell membrane</location>
        <topology evidence="1">Multi-pass membrane protein</topology>
    </subcellularLocation>
</comment>
<proteinExistence type="predicted"/>
<evidence type="ECO:0000256" key="8">
    <source>
        <dbReference type="SAM" id="Phobius"/>
    </source>
</evidence>
<dbReference type="InterPro" id="IPR038731">
    <property type="entry name" value="RgtA/B/C-like"/>
</dbReference>
<feature type="transmembrane region" description="Helical" evidence="8">
    <location>
        <begin position="178"/>
        <end position="207"/>
    </location>
</feature>
<feature type="transmembrane region" description="Helical" evidence="8">
    <location>
        <begin position="392"/>
        <end position="410"/>
    </location>
</feature>
<feature type="transmembrane region" description="Helical" evidence="8">
    <location>
        <begin position="12"/>
        <end position="30"/>
    </location>
</feature>
<feature type="transmembrane region" description="Helical" evidence="8">
    <location>
        <begin position="350"/>
        <end position="372"/>
    </location>
</feature>